<evidence type="ECO:0000313" key="4">
    <source>
        <dbReference type="WBParaSite" id="BTMF_0001048001-mRNA-1"/>
    </source>
</evidence>
<evidence type="ECO:0000313" key="3">
    <source>
        <dbReference type="Proteomes" id="UP000280834"/>
    </source>
</evidence>
<accession>A0A0R3QRX8</accession>
<reference evidence="4" key="1">
    <citation type="submission" date="2017-02" db="UniProtKB">
        <authorList>
            <consortium name="WormBaseParasite"/>
        </authorList>
    </citation>
    <scope>IDENTIFICATION</scope>
</reference>
<dbReference type="WBParaSite" id="BTMF_0001048001-mRNA-1">
    <property type="protein sequence ID" value="BTMF_0001048001-mRNA-1"/>
    <property type="gene ID" value="BTMF_0001048001"/>
</dbReference>
<name>A0A0R3QRX8_9BILA</name>
<sequence length="43" mass="5212">MFYILDDLDNLCIVRISFSSYFLWVWVVALLPYLHFQKRSVIS</sequence>
<proteinExistence type="predicted"/>
<dbReference type="AlphaFoldDB" id="A0A0R3QRX8"/>
<dbReference type="EMBL" id="UZAG01016450">
    <property type="protein sequence ID" value="VDO28484.1"/>
    <property type="molecule type" value="Genomic_DNA"/>
</dbReference>
<protein>
    <submittedName>
        <fullName evidence="2 4">Uncharacterized protein</fullName>
    </submittedName>
</protein>
<feature type="transmembrane region" description="Helical" evidence="1">
    <location>
        <begin position="12"/>
        <end position="34"/>
    </location>
</feature>
<keyword evidence="1" id="KW-0472">Membrane</keyword>
<dbReference type="Proteomes" id="UP000280834">
    <property type="component" value="Unassembled WGS sequence"/>
</dbReference>
<gene>
    <name evidence="2" type="ORF">BTMF_LOCUS8513</name>
</gene>
<keyword evidence="1" id="KW-1133">Transmembrane helix</keyword>
<keyword evidence="1" id="KW-0812">Transmembrane</keyword>
<evidence type="ECO:0000256" key="1">
    <source>
        <dbReference type="SAM" id="Phobius"/>
    </source>
</evidence>
<keyword evidence="3" id="KW-1185">Reference proteome</keyword>
<organism evidence="4">
    <name type="scientific">Brugia timori</name>
    <dbReference type="NCBI Taxonomy" id="42155"/>
    <lineage>
        <taxon>Eukaryota</taxon>
        <taxon>Metazoa</taxon>
        <taxon>Ecdysozoa</taxon>
        <taxon>Nematoda</taxon>
        <taxon>Chromadorea</taxon>
        <taxon>Rhabditida</taxon>
        <taxon>Spirurina</taxon>
        <taxon>Spiruromorpha</taxon>
        <taxon>Filarioidea</taxon>
        <taxon>Onchocercidae</taxon>
        <taxon>Brugia</taxon>
    </lineage>
</organism>
<evidence type="ECO:0000313" key="2">
    <source>
        <dbReference type="EMBL" id="VDO28484.1"/>
    </source>
</evidence>
<reference evidence="2 3" key="2">
    <citation type="submission" date="2018-11" db="EMBL/GenBank/DDBJ databases">
        <authorList>
            <consortium name="Pathogen Informatics"/>
        </authorList>
    </citation>
    <scope>NUCLEOTIDE SEQUENCE [LARGE SCALE GENOMIC DNA]</scope>
</reference>